<dbReference type="PATRIC" id="fig|269796.9.peg.2407"/>
<keyword evidence="4" id="KW-0274">FAD</keyword>
<evidence type="ECO:0000256" key="1">
    <source>
        <dbReference type="ARBA" id="ARBA00001974"/>
    </source>
</evidence>
<dbReference type="InterPro" id="IPR004099">
    <property type="entry name" value="Pyr_nucl-diS_OxRdtase_dimer"/>
</dbReference>
<protein>
    <submittedName>
        <fullName evidence="8">NADH peroxidase</fullName>
        <ecNumber evidence="8">1.11.1.1</ecNumber>
    </submittedName>
</protein>
<name>Q2RRY6_RHORT</name>
<dbReference type="HOGENOM" id="CLU_003291_1_2_5"/>
<keyword evidence="3" id="KW-0285">Flavoprotein</keyword>
<dbReference type="PhylomeDB" id="Q2RRY6"/>
<dbReference type="Pfam" id="PF07992">
    <property type="entry name" value="Pyr_redox_2"/>
    <property type="match status" value="1"/>
</dbReference>
<dbReference type="InterPro" id="IPR036873">
    <property type="entry name" value="Rhodanese-like_dom_sf"/>
</dbReference>
<keyword evidence="8" id="KW-0575">Peroxidase</keyword>
<proteinExistence type="inferred from homology"/>
<dbReference type="InterPro" id="IPR050260">
    <property type="entry name" value="FAD-bd_OxRdtase"/>
</dbReference>
<dbReference type="InterPro" id="IPR023753">
    <property type="entry name" value="FAD/NAD-binding_dom"/>
</dbReference>
<dbReference type="GO" id="GO:0016692">
    <property type="term" value="F:NADH peroxidase activity"/>
    <property type="evidence" value="ECO:0007669"/>
    <property type="project" value="UniProtKB-EC"/>
</dbReference>
<evidence type="ECO:0000259" key="7">
    <source>
        <dbReference type="PROSITE" id="PS50206"/>
    </source>
</evidence>
<accession>Q2RRY6</accession>
<evidence type="ECO:0000256" key="4">
    <source>
        <dbReference type="ARBA" id="ARBA00022827"/>
    </source>
</evidence>
<evidence type="ECO:0000256" key="5">
    <source>
        <dbReference type="ARBA" id="ARBA00023002"/>
    </source>
</evidence>
<keyword evidence="5 8" id="KW-0560">Oxidoreductase</keyword>
<dbReference type="eggNOG" id="COG0607">
    <property type="taxonomic scope" value="Bacteria"/>
</dbReference>
<keyword evidence="9" id="KW-1185">Reference proteome</keyword>
<dbReference type="PROSITE" id="PS50206">
    <property type="entry name" value="RHODANESE_3"/>
    <property type="match status" value="1"/>
</dbReference>
<dbReference type="SUPFAM" id="SSF51905">
    <property type="entry name" value="FAD/NAD(P)-binding domain"/>
    <property type="match status" value="2"/>
</dbReference>
<dbReference type="EMBL" id="CP000230">
    <property type="protein sequence ID" value="ABC23109.1"/>
    <property type="molecule type" value="Genomic_DNA"/>
</dbReference>
<dbReference type="SUPFAM" id="SSF52821">
    <property type="entry name" value="Rhodanese/Cell cycle control phosphatase"/>
    <property type="match status" value="1"/>
</dbReference>
<dbReference type="AlphaFoldDB" id="Q2RRY6"/>
<reference evidence="8 9" key="1">
    <citation type="journal article" date="2011" name="Stand. Genomic Sci.">
        <title>Complete genome sequence of Rhodospirillum rubrum type strain (S1).</title>
        <authorList>
            <person name="Munk A.C."/>
            <person name="Copeland A."/>
            <person name="Lucas S."/>
            <person name="Lapidus A."/>
            <person name="Del Rio T.G."/>
            <person name="Barry K."/>
            <person name="Detter J.C."/>
            <person name="Hammon N."/>
            <person name="Israni S."/>
            <person name="Pitluck S."/>
            <person name="Brettin T."/>
            <person name="Bruce D."/>
            <person name="Han C."/>
            <person name="Tapia R."/>
            <person name="Gilna P."/>
            <person name="Schmutz J."/>
            <person name="Larimer F."/>
            <person name="Land M."/>
            <person name="Kyrpides N.C."/>
            <person name="Mavromatis K."/>
            <person name="Richardson P."/>
            <person name="Rohde M."/>
            <person name="Goker M."/>
            <person name="Klenk H.P."/>
            <person name="Zhang Y."/>
            <person name="Roberts G.P."/>
            <person name="Reslewic S."/>
            <person name="Schwartz D.C."/>
        </authorList>
    </citation>
    <scope>NUCLEOTIDE SEQUENCE [LARGE SCALE GENOMIC DNA]</scope>
    <source>
        <strain evidence="9">ATCC 11170 / ATH 1.1.1 / DSM 467 / LMG 4362 / NCIMB 8255 / S1</strain>
    </source>
</reference>
<dbReference type="EnsemblBacteria" id="ABC23109">
    <property type="protein sequence ID" value="ABC23109"/>
    <property type="gene ID" value="Rru_A2309"/>
</dbReference>
<dbReference type="Pfam" id="PF02852">
    <property type="entry name" value="Pyr_redox_dim"/>
    <property type="match status" value="1"/>
</dbReference>
<evidence type="ECO:0000313" key="8">
    <source>
        <dbReference type="EMBL" id="ABC23109.1"/>
    </source>
</evidence>
<dbReference type="Pfam" id="PF00581">
    <property type="entry name" value="Rhodanese"/>
    <property type="match status" value="1"/>
</dbReference>
<dbReference type="KEGG" id="rru:Rru_A2309"/>
<dbReference type="PANTHER" id="PTHR43429">
    <property type="entry name" value="PYRIDINE NUCLEOTIDE-DISULFIDE OXIDOREDUCTASE DOMAIN-CONTAINING"/>
    <property type="match status" value="1"/>
</dbReference>
<dbReference type="Proteomes" id="UP000001929">
    <property type="component" value="Chromosome"/>
</dbReference>
<dbReference type="InterPro" id="IPR036188">
    <property type="entry name" value="FAD/NAD-bd_sf"/>
</dbReference>
<evidence type="ECO:0000313" key="9">
    <source>
        <dbReference type="Proteomes" id="UP000001929"/>
    </source>
</evidence>
<evidence type="ECO:0000256" key="3">
    <source>
        <dbReference type="ARBA" id="ARBA00022630"/>
    </source>
</evidence>
<dbReference type="EC" id="1.11.1.1" evidence="8"/>
<comment type="similarity">
    <text evidence="2">Belongs to the class-III pyridine nucleotide-disulfide oxidoreductase family.</text>
</comment>
<dbReference type="SUPFAM" id="SSF55424">
    <property type="entry name" value="FAD/NAD-linked reductases, dimerisation (C-terminal) domain"/>
    <property type="match status" value="1"/>
</dbReference>
<keyword evidence="6" id="KW-0676">Redox-active center</keyword>
<dbReference type="Gene3D" id="3.40.250.10">
    <property type="entry name" value="Rhodanese-like domain"/>
    <property type="match status" value="1"/>
</dbReference>
<dbReference type="eggNOG" id="COG0446">
    <property type="taxonomic scope" value="Bacteria"/>
</dbReference>
<dbReference type="PRINTS" id="PR00368">
    <property type="entry name" value="FADPNR"/>
</dbReference>
<dbReference type="PANTHER" id="PTHR43429:SF1">
    <property type="entry name" value="NAD(P)H SULFUR OXIDOREDUCTASE (COA-DEPENDENT)"/>
    <property type="match status" value="1"/>
</dbReference>
<feature type="domain" description="Rhodanese" evidence="7">
    <location>
        <begin position="463"/>
        <end position="548"/>
    </location>
</feature>
<dbReference type="InterPro" id="IPR001763">
    <property type="entry name" value="Rhodanese-like_dom"/>
</dbReference>
<dbReference type="InterPro" id="IPR016156">
    <property type="entry name" value="FAD/NAD-linked_Rdtase_dimer_sf"/>
</dbReference>
<dbReference type="PRINTS" id="PR00411">
    <property type="entry name" value="PNDRDTASEI"/>
</dbReference>
<evidence type="ECO:0000256" key="2">
    <source>
        <dbReference type="ARBA" id="ARBA00009130"/>
    </source>
</evidence>
<comment type="cofactor">
    <cofactor evidence="1">
        <name>FAD</name>
        <dbReference type="ChEBI" id="CHEBI:57692"/>
    </cofactor>
</comment>
<sequence>MEQMSILVIGGVAAGASFAARARRLSETARITVLERGPDVSFANCGLPYHIGGEIPDRGALAVQSAASLKGLLNLDVRVQTEAVAIDPKGKRVEVRDLASGQSAWLPYDKLMLAPGASPLRPPLPGIDDPRIFTLRNLQDMDRIIAATAPGQRAVVIGAGFIGLEMAEQLHRKGLGVDLVELQSQVLPPLDPPMAALVESELRRHDIGLHLGDAIARFESLGARLRCHLASDKTLDADIVILSIGVKPESDLARAAGLELGAKGHIVVDSFQRTSDPDIYAAGDGVETVDRILGGKTAVPMGGPANRQGRVAADHIFLADKARPYPGSVGTGIVRAFDAVVGITGWSEKRLAAAGHPYETVTVNDSHHASYYPGAKPMTLKILWEPDSGRLLGAQVSGSEGVDKRLDILSTAIIAGMTVEDLCHLELAYAPPFGSAKDLVNLAGFAACNRRDGLVSHTTELPTDPQVQVIDVRGKPLAEAYPAPGTTINIPFPTLRAHLDTLDKTRPVVTLCAFGKMSYFAARVLSQHGFTVKSFSGGLKANVDPRTPGKLPGA</sequence>
<gene>
    <name evidence="8" type="ordered locus">Rru_A2309</name>
</gene>
<dbReference type="STRING" id="269796.Rru_A2309"/>
<dbReference type="Gene3D" id="3.50.50.60">
    <property type="entry name" value="FAD/NAD(P)-binding domain"/>
    <property type="match status" value="2"/>
</dbReference>
<organism evidence="8 9">
    <name type="scientific">Rhodospirillum rubrum (strain ATCC 11170 / ATH 1.1.1 / DSM 467 / LMG 4362 / NCIMB 8255 / S1)</name>
    <dbReference type="NCBI Taxonomy" id="269796"/>
    <lineage>
        <taxon>Bacteria</taxon>
        <taxon>Pseudomonadati</taxon>
        <taxon>Pseudomonadota</taxon>
        <taxon>Alphaproteobacteria</taxon>
        <taxon>Rhodospirillales</taxon>
        <taxon>Rhodospirillaceae</taxon>
        <taxon>Rhodospirillum</taxon>
    </lineage>
</organism>
<evidence type="ECO:0000256" key="6">
    <source>
        <dbReference type="ARBA" id="ARBA00023284"/>
    </source>
</evidence>